<dbReference type="Proteomes" id="UP000001160">
    <property type="component" value="Segment"/>
</dbReference>
<dbReference type="RefSeq" id="YP_009173770.1">
    <property type="nucleotide sequence ID" value="NC_005262.3"/>
</dbReference>
<dbReference type="EMBL" id="AY349011">
    <property type="protein sequence ID" value="ABW74909.1"/>
    <property type="molecule type" value="Genomic_DNA"/>
</dbReference>
<organism evidence="1 2">
    <name type="scientific">Burkholderia phage Bcep22</name>
    <dbReference type="NCBI Taxonomy" id="2883944"/>
    <lineage>
        <taxon>Viruses</taxon>
        <taxon>Duplodnaviria</taxon>
        <taxon>Heunggongvirae</taxon>
        <taxon>Uroviricota</taxon>
        <taxon>Caudoviricetes</taxon>
        <taxon>Lessievirus</taxon>
        <taxon>Lessievirus bcep22</taxon>
    </lineage>
</organism>
<evidence type="ECO:0000313" key="1">
    <source>
        <dbReference type="EMBL" id="ABW74909.1"/>
    </source>
</evidence>
<proteinExistence type="predicted"/>
<dbReference type="GeneID" id="5696437"/>
<evidence type="ECO:0000313" key="2">
    <source>
        <dbReference type="Proteomes" id="UP000001160"/>
    </source>
</evidence>
<reference evidence="1 2" key="1">
    <citation type="journal article" date="2011" name="J. Bacteriol.">
        <title>Genomes and Characterization of Phages Bcep22 and BcepIL02, Founders of a Novel Phage Type in Burkholderia cenocepacia.</title>
        <authorList>
            <person name="Gill J.J."/>
            <person name="Summer E.J."/>
            <person name="Russell W.K."/>
            <person name="Cologna S.M."/>
            <person name="Carlile T.M."/>
            <person name="Fuller A.C."/>
            <person name="Kitsopoulos K."/>
            <person name="Mebane L.M."/>
            <person name="Parkinson B.N."/>
            <person name="Sullivan D."/>
            <person name="Carmody L.A."/>
            <person name="Gonzalez C.F."/>
            <person name="Lipuma J.J."/>
            <person name="Young R."/>
        </authorList>
    </citation>
    <scope>NUCLEOTIDE SEQUENCE [LARGE SCALE GENOMIC DNA]</scope>
</reference>
<dbReference type="KEGG" id="vg:5696437"/>
<protein>
    <submittedName>
        <fullName evidence="1">Uncharacterized protein</fullName>
    </submittedName>
</protein>
<keyword evidence="2" id="KW-1185">Reference proteome</keyword>
<sequence>MPDEIDIANEQAERILHAQIEAARTRPALPQNLTECLNGCGDPPAPGARYCCASCRDDHDQRMRVRRAQGAA</sequence>
<accession>A8YQQ6</accession>
<gene>
    <name evidence="1" type="ORF">Bcep22_gp18</name>
</gene>
<name>A8YQQ6_9CAUD</name>